<keyword evidence="3" id="KW-1185">Reference proteome</keyword>
<name>A0A7W9INL7_9ACTN</name>
<organism evidence="2 3">
    <name type="scientific">Streptosporangium becharense</name>
    <dbReference type="NCBI Taxonomy" id="1816182"/>
    <lineage>
        <taxon>Bacteria</taxon>
        <taxon>Bacillati</taxon>
        <taxon>Actinomycetota</taxon>
        <taxon>Actinomycetes</taxon>
        <taxon>Streptosporangiales</taxon>
        <taxon>Streptosporangiaceae</taxon>
        <taxon>Streptosporangium</taxon>
    </lineage>
</organism>
<dbReference type="AlphaFoldDB" id="A0A7W9INL7"/>
<sequence length="82" mass="8796">MTRKSVCELTDEQAARLEALPAKGTAAHGWNDRRGTGARVAVLIAGKFHLRSSPPAQARDHAAHRLPRHAAQLRPGHHPVGG</sequence>
<gene>
    <name evidence="2" type="ORF">F4562_006406</name>
</gene>
<evidence type="ECO:0008006" key="4">
    <source>
        <dbReference type="Google" id="ProtNLM"/>
    </source>
</evidence>
<evidence type="ECO:0000313" key="2">
    <source>
        <dbReference type="EMBL" id="MBB5823344.1"/>
    </source>
</evidence>
<proteinExistence type="predicted"/>
<comment type="caution">
    <text evidence="2">The sequence shown here is derived from an EMBL/GenBank/DDBJ whole genome shotgun (WGS) entry which is preliminary data.</text>
</comment>
<dbReference type="RefSeq" id="WP_375782496.1">
    <property type="nucleotide sequence ID" value="NZ_JACHMP010000001.1"/>
</dbReference>
<reference evidence="2 3" key="1">
    <citation type="submission" date="2020-08" db="EMBL/GenBank/DDBJ databases">
        <title>Sequencing the genomes of 1000 actinobacteria strains.</title>
        <authorList>
            <person name="Klenk H.-P."/>
        </authorList>
    </citation>
    <scope>NUCLEOTIDE SEQUENCE [LARGE SCALE GENOMIC DNA]</scope>
    <source>
        <strain evidence="2 3">DSM 46887</strain>
    </source>
</reference>
<feature type="region of interest" description="Disordered" evidence="1">
    <location>
        <begin position="53"/>
        <end position="82"/>
    </location>
</feature>
<protein>
    <recommendedName>
        <fullName evidence="4">Transposase</fullName>
    </recommendedName>
</protein>
<accession>A0A7W9INL7</accession>
<evidence type="ECO:0000313" key="3">
    <source>
        <dbReference type="Proteomes" id="UP000540685"/>
    </source>
</evidence>
<dbReference type="Proteomes" id="UP000540685">
    <property type="component" value="Unassembled WGS sequence"/>
</dbReference>
<dbReference type="EMBL" id="JACHMP010000001">
    <property type="protein sequence ID" value="MBB5823344.1"/>
    <property type="molecule type" value="Genomic_DNA"/>
</dbReference>
<evidence type="ECO:0000256" key="1">
    <source>
        <dbReference type="SAM" id="MobiDB-lite"/>
    </source>
</evidence>